<dbReference type="InterPro" id="IPR018200">
    <property type="entry name" value="USP_CS"/>
</dbReference>
<evidence type="ECO:0000256" key="5">
    <source>
        <dbReference type="ARBA" id="ARBA00022763"/>
    </source>
</evidence>
<feature type="region of interest" description="Disordered" evidence="11">
    <location>
        <begin position="1682"/>
        <end position="1741"/>
    </location>
</feature>
<feature type="region of interest" description="Disordered" evidence="11">
    <location>
        <begin position="790"/>
        <end position="900"/>
    </location>
</feature>
<feature type="region of interest" description="Disordered" evidence="11">
    <location>
        <begin position="1461"/>
        <end position="1480"/>
    </location>
</feature>
<evidence type="ECO:0000256" key="10">
    <source>
        <dbReference type="SAM" id="Coils"/>
    </source>
</evidence>
<accession>A0ABY2HHF7</accession>
<feature type="compositionally biased region" description="Basic and acidic residues" evidence="11">
    <location>
        <begin position="477"/>
        <end position="490"/>
    </location>
</feature>
<dbReference type="InterPro" id="IPR001394">
    <property type="entry name" value="Peptidase_C19_UCH"/>
</dbReference>
<feature type="region of interest" description="Disordered" evidence="11">
    <location>
        <begin position="1140"/>
        <end position="1256"/>
    </location>
</feature>
<dbReference type="PROSITE" id="PS00972">
    <property type="entry name" value="USP_1"/>
    <property type="match status" value="1"/>
</dbReference>
<evidence type="ECO:0000256" key="7">
    <source>
        <dbReference type="ARBA" id="ARBA00022801"/>
    </source>
</evidence>
<feature type="compositionally biased region" description="Low complexity" evidence="11">
    <location>
        <begin position="1184"/>
        <end position="1213"/>
    </location>
</feature>
<evidence type="ECO:0000313" key="14">
    <source>
        <dbReference type="Proteomes" id="UP001642720"/>
    </source>
</evidence>
<evidence type="ECO:0000256" key="1">
    <source>
        <dbReference type="ARBA" id="ARBA00000707"/>
    </source>
</evidence>
<feature type="compositionally biased region" description="Polar residues" evidence="11">
    <location>
        <begin position="1229"/>
        <end position="1248"/>
    </location>
</feature>
<dbReference type="Gene3D" id="3.90.70.10">
    <property type="entry name" value="Cysteine proteinases"/>
    <property type="match status" value="1"/>
</dbReference>
<dbReference type="PANTHER" id="PTHR24006:SF687">
    <property type="entry name" value="UBIQUITIN CARBOXYL-TERMINAL HYDROLASE 10"/>
    <property type="match status" value="1"/>
</dbReference>
<comment type="catalytic activity">
    <reaction evidence="1">
        <text>Thiol-dependent hydrolysis of ester, thioester, amide, peptide and isopeptide bonds formed by the C-terminal Gly of ubiquitin (a 76-residue protein attached to proteins as an intracellular targeting signal).</text>
        <dbReference type="EC" id="3.4.19.12"/>
    </reaction>
</comment>
<feature type="region of interest" description="Disordered" evidence="11">
    <location>
        <begin position="148"/>
        <end position="277"/>
    </location>
</feature>
<feature type="compositionally biased region" description="Low complexity" evidence="11">
    <location>
        <begin position="849"/>
        <end position="859"/>
    </location>
</feature>
<evidence type="ECO:0000256" key="3">
    <source>
        <dbReference type="ARBA" id="ARBA00012759"/>
    </source>
</evidence>
<keyword evidence="6" id="KW-0833">Ubl conjugation pathway</keyword>
<keyword evidence="4" id="KW-0645">Protease</keyword>
<feature type="compositionally biased region" description="Low complexity" evidence="11">
    <location>
        <begin position="802"/>
        <end position="817"/>
    </location>
</feature>
<dbReference type="PROSITE" id="PS50235">
    <property type="entry name" value="USP_3"/>
    <property type="match status" value="1"/>
</dbReference>
<evidence type="ECO:0000259" key="12">
    <source>
        <dbReference type="PROSITE" id="PS50235"/>
    </source>
</evidence>
<dbReference type="EMBL" id="PPTA01000001">
    <property type="protein sequence ID" value="TFB07004.1"/>
    <property type="molecule type" value="Genomic_DNA"/>
</dbReference>
<dbReference type="SUPFAM" id="SSF54001">
    <property type="entry name" value="Cysteine proteinases"/>
    <property type="match status" value="1"/>
</dbReference>
<keyword evidence="10" id="KW-0175">Coiled coil</keyword>
<feature type="region of interest" description="Disordered" evidence="11">
    <location>
        <begin position="459"/>
        <end position="495"/>
    </location>
</feature>
<feature type="compositionally biased region" description="Low complexity" evidence="11">
    <location>
        <begin position="38"/>
        <end position="55"/>
    </location>
</feature>
<feature type="compositionally biased region" description="Pro residues" evidence="11">
    <location>
        <begin position="171"/>
        <end position="185"/>
    </location>
</feature>
<dbReference type="Pfam" id="PF00443">
    <property type="entry name" value="UCH"/>
    <property type="match status" value="1"/>
</dbReference>
<dbReference type="InterPro" id="IPR013882">
    <property type="entry name" value="Ctp1_C"/>
</dbReference>
<feature type="compositionally biased region" description="Low complexity" evidence="11">
    <location>
        <begin position="985"/>
        <end position="997"/>
    </location>
</feature>
<feature type="compositionally biased region" description="Basic residues" evidence="11">
    <location>
        <begin position="881"/>
        <end position="895"/>
    </location>
</feature>
<feature type="region of interest" description="Disordered" evidence="11">
    <location>
        <begin position="37"/>
        <end position="96"/>
    </location>
</feature>
<sequence>MDQELARRAADHAADEELLKSKMATIEALEEENRRLRAQLAAMSSTAPTTSPAASIENGASARKDVPASSIAPTQPVPASSATKTPPPTSTGSENAELIKAKLRFNALADNFKTAKEALRKRKDERDLWKERAKTLESQVRAYEEKHGIRVLEPQEDDCPEVSHATRPLSDIPPPGPEPTLPPLVPETSNLAHVASVEDPLLQSTQDDPDEAETEGLPLLPTDDRNQGAPVIKSEPSSDAPVVVSERRLKRRRVEEDGHPVAAHSRIKAESTSSSPITASEHYHFNIQESIDLDDIAQRITTPRKRKDLEALAAAHESARTALKLDYTRPGTLQQPAGSGLQRSSVLTPISGNKRTTRWIADEKNAPPKDTLAHGIATLAEDGAFYGKQRLDRALKAMHTPTSMAKGRLDALLNTSTPDSAATISRTPQARHSERTLGEHTPLDLLFPEPRELPFEKMMRQTKKRQPLSADMATPSRKSDKRVPGRDRSPLKAATGLRHKPLSELRLDDFKVNPSSNEGHDFAYSEVVRDKAERAGLRGCTDLHCCGKHFRKLAQSQRPDPPLTAAQRQEEQKLLEEYLGDDAWRLASMARDERDELWVKAKTEQLANKYGRHRHRFSRMQSPPGFWNADFPNTQELAADKEEALKREKRAIEERYREAMRPGGMPPSQQNPLARLPANPRKIPLAGGHGCYKNPGTAAITAALTASQQRLPNIAVRFYSPVFLLTTNQLQPHSVQGARGGQALSSELDSQISSCIRFFLLPTAAGRIVALDSSRYVLLRLDPTSVSRRSQNARSICSLDTAAPSRAASERPSPAVRLTLRSPDFGSASGRLSNRHLPAGQSIQTATRDSGGSMDMNGGNMAGGPRRRPPQYMTGYQQHQHQSHHQHPHQYHNHHPQQYQHQHMNNMYSNFAAYPPQGYYGMPPPQYQAGVHPGYMPYQNYTRSPPPMQQFAPMTGVAVSPSYHRASPNPTAPYQAPLAYGPGGLPHTPSSTHSSLPLRPPTPMTPQTPRSEQSTGAVPPPAMHYPPPPMPVPIPAPEIAPVLGPEIAPVLAPEMTPVLASAVPPIPALGAADVTPVVATEDVTLVVESSEPFRPPLPWFSHPDVPFPKRTPRSKRQNKLLAAEEGSVLLPVVAVEQESTEEPAISAKPEASTQAQQQGGKKEAGPTSESSDVSKTSEEKKTPVARPAAPAVPVVPVLPKHSPKPSASVASAAEDQQGINGDAAKSDNQDSAAATTAELQPNATNDTPSPVIRAPPTSWANLFAKSSARAAVNGSAAGGDAVNGHSKDGLNNFNTSGFTKSNIHSLAQAIQSYQVDNIDKVDFLEPRGLINTGNMCYMNSVLQVLVFCVPFYDFLDQVGKKAAHSFKSETPLVDALIMFMREFKVLKSAPSVEQLNRILKNEDLERYGEPFTPEFVYDAIRHLPRFASMRRGHQQDAEEFLGFLLQSLDDECTHVMRDLPIGNEEVPSSNASTGSGVASDDWLEVGRKQRAAVSRLSGHNTSTPITKIFGGLLRSEFRVPGLKDSITTERYQPLQLDIGSPDINNVVDALRGLTRPERLQGDFNSPRGKDVMATKQVFIESLPPVLILHLKRFQFDAEGRGTVKIWKKIGYPLELEIPREALSRQRRQNLDNASMPRYRLISVVYHHGKNASGGHYTVDVRRQDGREWIRLDDTVIRRIRPEDVAESGNEEDAKDARKDAASNVSGNRFGAMNDDDTGDEDGWKQVTAPTSGGKKWSSVVNGATNGAARDKQVKDSIKDNKVAYILFYQRI</sequence>
<dbReference type="Proteomes" id="UP001642720">
    <property type="component" value="Unassembled WGS sequence"/>
</dbReference>
<dbReference type="GO" id="GO:0016787">
    <property type="term" value="F:hydrolase activity"/>
    <property type="evidence" value="ECO:0007669"/>
    <property type="project" value="UniProtKB-KW"/>
</dbReference>
<dbReference type="EC" id="3.4.19.12" evidence="3"/>
<evidence type="ECO:0000256" key="8">
    <source>
        <dbReference type="ARBA" id="ARBA00022807"/>
    </source>
</evidence>
<evidence type="ECO:0000256" key="4">
    <source>
        <dbReference type="ARBA" id="ARBA00022670"/>
    </source>
</evidence>
<feature type="domain" description="USP" evidence="12">
    <location>
        <begin position="1327"/>
        <end position="1697"/>
    </location>
</feature>
<evidence type="ECO:0000256" key="6">
    <source>
        <dbReference type="ARBA" id="ARBA00022786"/>
    </source>
</evidence>
<keyword evidence="9" id="KW-0539">Nucleus</keyword>
<evidence type="ECO:0000256" key="2">
    <source>
        <dbReference type="ARBA" id="ARBA00004123"/>
    </source>
</evidence>
<keyword evidence="5" id="KW-0227">DNA damage</keyword>
<gene>
    <name evidence="13" type="ORF">CCMA1212_001128</name>
</gene>
<dbReference type="RefSeq" id="XP_073563205.1">
    <property type="nucleotide sequence ID" value="XM_073698562.1"/>
</dbReference>
<dbReference type="GeneID" id="300573012"/>
<evidence type="ECO:0000256" key="11">
    <source>
        <dbReference type="SAM" id="MobiDB-lite"/>
    </source>
</evidence>
<reference evidence="13 14" key="1">
    <citation type="submission" date="2018-01" db="EMBL/GenBank/DDBJ databases">
        <title>Genome characterization of the sugarcane-associated fungus Trichoderma ghanense CCMA-1212 and their application in lignocelulose bioconversion.</title>
        <authorList>
            <person name="Steindorff A.S."/>
            <person name="Mendes T.D."/>
            <person name="Vilela E.S.D."/>
            <person name="Rodrigues D.S."/>
            <person name="Formighieri E.F."/>
            <person name="Melo I.S."/>
            <person name="Favaro L.C.L."/>
        </authorList>
    </citation>
    <scope>NUCLEOTIDE SEQUENCE [LARGE SCALE GENOMIC DNA]</scope>
    <source>
        <strain evidence="13 14">CCMA-1212</strain>
    </source>
</reference>
<name>A0ABY2HHF7_9HYPO</name>
<feature type="compositionally biased region" description="Acidic residues" evidence="11">
    <location>
        <begin position="1684"/>
        <end position="1693"/>
    </location>
</feature>
<keyword evidence="8" id="KW-0788">Thiol protease</keyword>
<dbReference type="InterPro" id="IPR038765">
    <property type="entry name" value="Papain-like_cys_pep_sf"/>
</dbReference>
<evidence type="ECO:0000313" key="13">
    <source>
        <dbReference type="EMBL" id="TFB07004.1"/>
    </source>
</evidence>
<comment type="caution">
    <text evidence="13">The sequence shown here is derived from an EMBL/GenBank/DDBJ whole genome shotgun (WGS) entry which is preliminary data.</text>
</comment>
<dbReference type="PROSITE" id="PS00973">
    <property type="entry name" value="USP_2"/>
    <property type="match status" value="1"/>
</dbReference>
<protein>
    <recommendedName>
        <fullName evidence="3">ubiquitinyl hydrolase 1</fullName>
        <ecNumber evidence="3">3.4.19.12</ecNumber>
    </recommendedName>
</protein>
<dbReference type="Pfam" id="PF08573">
    <property type="entry name" value="SAE2"/>
    <property type="match status" value="1"/>
</dbReference>
<organism evidence="13 14">
    <name type="scientific">Trichoderma ghanense</name>
    <dbReference type="NCBI Taxonomy" id="65468"/>
    <lineage>
        <taxon>Eukaryota</taxon>
        <taxon>Fungi</taxon>
        <taxon>Dikarya</taxon>
        <taxon>Ascomycota</taxon>
        <taxon>Pezizomycotina</taxon>
        <taxon>Sordariomycetes</taxon>
        <taxon>Hypocreomycetidae</taxon>
        <taxon>Hypocreales</taxon>
        <taxon>Hypocreaceae</taxon>
        <taxon>Trichoderma</taxon>
    </lineage>
</organism>
<feature type="region of interest" description="Disordered" evidence="11">
    <location>
        <begin position="962"/>
        <end position="1026"/>
    </location>
</feature>
<comment type="subcellular location">
    <subcellularLocation>
        <location evidence="2">Nucleus</location>
    </subcellularLocation>
</comment>
<dbReference type="PANTHER" id="PTHR24006">
    <property type="entry name" value="UBIQUITIN CARBOXYL-TERMINAL HYDROLASE"/>
    <property type="match status" value="1"/>
</dbReference>
<dbReference type="InterPro" id="IPR028889">
    <property type="entry name" value="USP"/>
</dbReference>
<feature type="coiled-coil region" evidence="10">
    <location>
        <begin position="119"/>
        <end position="146"/>
    </location>
</feature>
<proteinExistence type="predicted"/>
<evidence type="ECO:0000256" key="9">
    <source>
        <dbReference type="ARBA" id="ARBA00023242"/>
    </source>
</evidence>
<feature type="compositionally biased region" description="Polar residues" evidence="11">
    <location>
        <begin position="1466"/>
        <end position="1476"/>
    </location>
</feature>
<dbReference type="InterPro" id="IPR050164">
    <property type="entry name" value="Peptidase_C19"/>
</dbReference>
<keyword evidence="7 13" id="KW-0378">Hydrolase</keyword>
<keyword evidence="14" id="KW-1185">Reference proteome</keyword>